<evidence type="ECO:0000313" key="1">
    <source>
        <dbReference type="EMBL" id="GAH59411.1"/>
    </source>
</evidence>
<sequence>MARKRNYPVTVWLDEKELILLKDKVSKTYFCRSDYIRKCSLGKNITVVPGIRDLIIEFKRIGSNLDQITRSVDCDASAMLGDNLKDIKEDLKTAWGKLAVVMKKL</sequence>
<name>X1GND3_9ZZZZ</name>
<protein>
    <recommendedName>
        <fullName evidence="2">Bacterial mobilisation domain-containing protein</fullName>
    </recommendedName>
</protein>
<dbReference type="InterPro" id="IPR053842">
    <property type="entry name" value="NikA-like"/>
</dbReference>
<gene>
    <name evidence="1" type="ORF">S03H2_28809</name>
</gene>
<dbReference type="Pfam" id="PF21983">
    <property type="entry name" value="NikA-like"/>
    <property type="match status" value="1"/>
</dbReference>
<reference evidence="1" key="1">
    <citation type="journal article" date="2014" name="Front. Microbiol.">
        <title>High frequency of phylogenetically diverse reductive dehalogenase-homologous genes in deep subseafloor sedimentary metagenomes.</title>
        <authorList>
            <person name="Kawai M."/>
            <person name="Futagami T."/>
            <person name="Toyoda A."/>
            <person name="Takaki Y."/>
            <person name="Nishi S."/>
            <person name="Hori S."/>
            <person name="Arai W."/>
            <person name="Tsubouchi T."/>
            <person name="Morono Y."/>
            <person name="Uchiyama I."/>
            <person name="Ito T."/>
            <person name="Fujiyama A."/>
            <person name="Inagaki F."/>
            <person name="Takami H."/>
        </authorList>
    </citation>
    <scope>NUCLEOTIDE SEQUENCE</scope>
    <source>
        <strain evidence="1">Expedition CK06-06</strain>
    </source>
</reference>
<organism evidence="1">
    <name type="scientific">marine sediment metagenome</name>
    <dbReference type="NCBI Taxonomy" id="412755"/>
    <lineage>
        <taxon>unclassified sequences</taxon>
        <taxon>metagenomes</taxon>
        <taxon>ecological metagenomes</taxon>
    </lineage>
</organism>
<evidence type="ECO:0008006" key="2">
    <source>
        <dbReference type="Google" id="ProtNLM"/>
    </source>
</evidence>
<comment type="caution">
    <text evidence="1">The sequence shown here is derived from an EMBL/GenBank/DDBJ whole genome shotgun (WGS) entry which is preliminary data.</text>
</comment>
<proteinExistence type="predicted"/>
<accession>X1GND3</accession>
<dbReference type="AlphaFoldDB" id="X1GND3"/>
<dbReference type="EMBL" id="BARU01017359">
    <property type="protein sequence ID" value="GAH59411.1"/>
    <property type="molecule type" value="Genomic_DNA"/>
</dbReference>